<organism evidence="1 2">
    <name type="scientific">Pandoraea fibrosis</name>
    <dbReference type="NCBI Taxonomy" id="1891094"/>
    <lineage>
        <taxon>Bacteria</taxon>
        <taxon>Pseudomonadati</taxon>
        <taxon>Pseudomonadota</taxon>
        <taxon>Betaproteobacteria</taxon>
        <taxon>Burkholderiales</taxon>
        <taxon>Burkholderiaceae</taxon>
        <taxon>Pandoraea</taxon>
    </lineage>
</organism>
<dbReference type="Proteomes" id="UP000382577">
    <property type="component" value="Unassembled WGS sequence"/>
</dbReference>
<sequence>MDRISTSTCHHLWGQPSTLRIEHRHILITALLYRDSSLAGFALSLLGGLAEAW</sequence>
<name>A0A5E4SS30_9BURK</name>
<evidence type="ECO:0000313" key="1">
    <source>
        <dbReference type="EMBL" id="VVD77941.1"/>
    </source>
</evidence>
<protein>
    <submittedName>
        <fullName evidence="1">Uncharacterized protein</fullName>
    </submittedName>
</protein>
<proteinExistence type="predicted"/>
<evidence type="ECO:0000313" key="2">
    <source>
        <dbReference type="Proteomes" id="UP000382577"/>
    </source>
</evidence>
<reference evidence="1 2" key="1">
    <citation type="submission" date="2019-08" db="EMBL/GenBank/DDBJ databases">
        <authorList>
            <person name="Peeters C."/>
        </authorList>
    </citation>
    <scope>NUCLEOTIDE SEQUENCE [LARGE SCALE GENOMIC DNA]</scope>
    <source>
        <strain evidence="1 2">LMG 31113</strain>
    </source>
</reference>
<accession>A0A5E4SS30</accession>
<gene>
    <name evidence="1" type="ORF">PFI31113_00955</name>
</gene>
<dbReference type="AlphaFoldDB" id="A0A5E4SS30"/>
<dbReference type="EMBL" id="CABPRW010000002">
    <property type="protein sequence ID" value="VVD77941.1"/>
    <property type="molecule type" value="Genomic_DNA"/>
</dbReference>